<dbReference type="Proteomes" id="UP000634011">
    <property type="component" value="Unassembled WGS sequence"/>
</dbReference>
<evidence type="ECO:0000259" key="2">
    <source>
        <dbReference type="PROSITE" id="PS51707"/>
    </source>
</evidence>
<comment type="caution">
    <text evidence="3">The sequence shown here is derived from an EMBL/GenBank/DDBJ whole genome shotgun (WGS) entry which is preliminary data.</text>
</comment>
<dbReference type="PIRSF" id="PIRSF016487">
    <property type="entry name" value="CYTH_UCP016487"/>
    <property type="match status" value="1"/>
</dbReference>
<dbReference type="EMBL" id="JACOFV010000007">
    <property type="protein sequence ID" value="MBC3862176.1"/>
    <property type="molecule type" value="Genomic_DNA"/>
</dbReference>
<protein>
    <submittedName>
        <fullName evidence="3">CYTH domain-containing protein</fullName>
    </submittedName>
</protein>
<dbReference type="RefSeq" id="WP_186912107.1">
    <property type="nucleotide sequence ID" value="NZ_JACOFV010000007.1"/>
</dbReference>
<dbReference type="Gene3D" id="2.40.320.10">
    <property type="entry name" value="Hypothetical Protein Pfu-838710-001"/>
    <property type="match status" value="1"/>
</dbReference>
<name>A0A923HM67_9BURK</name>
<evidence type="ECO:0000313" key="4">
    <source>
        <dbReference type="Proteomes" id="UP000634011"/>
    </source>
</evidence>
<dbReference type="SMART" id="SM01118">
    <property type="entry name" value="CYTH"/>
    <property type="match status" value="1"/>
</dbReference>
<sequence>MGIEIERKFLVTNNAWKEFAVSSYLKQGYISSEPGRIVRVRIEGQAAMLTIKGLNTGISCGEWEYPIPLNDAQMLLDTVCQKPLIEKYRYRLPMDGLTWEIDEFLGDNAGLVVAEIELPSEGFEFHRPEWLGEEVSHDRRYANANLLKHPYKSW</sequence>
<dbReference type="InterPro" id="IPR012042">
    <property type="entry name" value="NeuTTM/CthTTM-like"/>
</dbReference>
<evidence type="ECO:0000313" key="3">
    <source>
        <dbReference type="EMBL" id="MBC3862176.1"/>
    </source>
</evidence>
<feature type="domain" description="CYTH" evidence="2">
    <location>
        <begin position="2"/>
        <end position="147"/>
    </location>
</feature>
<accession>A0A923HM67</accession>
<evidence type="ECO:0000256" key="1">
    <source>
        <dbReference type="PIRSR" id="PIRSR016487-1"/>
    </source>
</evidence>
<feature type="active site" description="Proton acceptor" evidence="1">
    <location>
        <position position="29"/>
    </location>
</feature>
<dbReference type="PANTHER" id="PTHR40114">
    <property type="entry name" value="SLR0698 PROTEIN"/>
    <property type="match status" value="1"/>
</dbReference>
<dbReference type="InterPro" id="IPR023577">
    <property type="entry name" value="CYTH_domain"/>
</dbReference>
<gene>
    <name evidence="3" type="ORF">H8K32_08725</name>
</gene>
<organism evidence="3 4">
    <name type="scientific">Undibacterium jejuense</name>
    <dbReference type="NCBI Taxonomy" id="1344949"/>
    <lineage>
        <taxon>Bacteria</taxon>
        <taxon>Pseudomonadati</taxon>
        <taxon>Pseudomonadota</taxon>
        <taxon>Betaproteobacteria</taxon>
        <taxon>Burkholderiales</taxon>
        <taxon>Oxalobacteraceae</taxon>
        <taxon>Undibacterium</taxon>
    </lineage>
</organism>
<dbReference type="PANTHER" id="PTHR40114:SF1">
    <property type="entry name" value="SLR0698 PROTEIN"/>
    <property type="match status" value="1"/>
</dbReference>
<dbReference type="PROSITE" id="PS51707">
    <property type="entry name" value="CYTH"/>
    <property type="match status" value="1"/>
</dbReference>
<dbReference type="SUPFAM" id="SSF55154">
    <property type="entry name" value="CYTH-like phosphatases"/>
    <property type="match status" value="1"/>
</dbReference>
<dbReference type="AlphaFoldDB" id="A0A923HM67"/>
<dbReference type="Pfam" id="PF01928">
    <property type="entry name" value="CYTH"/>
    <property type="match status" value="1"/>
</dbReference>
<proteinExistence type="predicted"/>
<dbReference type="CDD" id="cd07891">
    <property type="entry name" value="CYTH-like_CthTTM-like_1"/>
    <property type="match status" value="1"/>
</dbReference>
<keyword evidence="4" id="KW-1185">Reference proteome</keyword>
<dbReference type="InterPro" id="IPR033469">
    <property type="entry name" value="CYTH-like_dom_sf"/>
</dbReference>
<reference evidence="3" key="1">
    <citation type="submission" date="2020-08" db="EMBL/GenBank/DDBJ databases">
        <title>Novel species isolated from subtropical streams in China.</title>
        <authorList>
            <person name="Lu H."/>
        </authorList>
    </citation>
    <scope>NUCLEOTIDE SEQUENCE</scope>
    <source>
        <strain evidence="3">KACC 12607</strain>
    </source>
</reference>